<keyword evidence="3" id="KW-1185">Reference proteome</keyword>
<evidence type="ECO:0000256" key="1">
    <source>
        <dbReference type="SAM" id="MobiDB-lite"/>
    </source>
</evidence>
<comment type="caution">
    <text evidence="2">The sequence shown here is derived from an EMBL/GenBank/DDBJ whole genome shotgun (WGS) entry which is preliminary data.</text>
</comment>
<protein>
    <submittedName>
        <fullName evidence="2">Uncharacterized protein</fullName>
    </submittedName>
</protein>
<feature type="compositionally biased region" description="Polar residues" evidence="1">
    <location>
        <begin position="24"/>
        <end position="33"/>
    </location>
</feature>
<sequence>MEGPPKKKENLDTGQRWRRAINATILNSRSTLETTHDSPMPISASSSIRPSGAPLSSENIRPSEPPRQRSSSGSEVYEAPILRALDMPMPPKKVGSGKKKPSGGSGKKPPAGVTSNPLLPVKIAPKPPTNAAALNFQSSTVKLLAKFSPEATPAASSSTWTLSDGQTTRSWTVFSTDSAAYSARPPLPGSATARKIMGNEQSKQDFVESEDEDNEIPTKKVNPSKQTNQRDKLPETTLREYKSPYASPPKNSASASTVKSALAAVPARGRSPLKRKASSELPARFSYPTTPRKAQAR</sequence>
<dbReference type="Proteomes" id="UP000566819">
    <property type="component" value="Unassembled WGS sequence"/>
</dbReference>
<feature type="region of interest" description="Disordered" evidence="1">
    <location>
        <begin position="24"/>
        <end position="131"/>
    </location>
</feature>
<evidence type="ECO:0000313" key="3">
    <source>
        <dbReference type="Proteomes" id="UP000566819"/>
    </source>
</evidence>
<evidence type="ECO:0000313" key="2">
    <source>
        <dbReference type="EMBL" id="KAF4625398.1"/>
    </source>
</evidence>
<feature type="compositionally biased region" description="Polar residues" evidence="1">
    <location>
        <begin position="43"/>
        <end position="60"/>
    </location>
</feature>
<feature type="compositionally biased region" description="Polar residues" evidence="1">
    <location>
        <begin position="249"/>
        <end position="259"/>
    </location>
</feature>
<gene>
    <name evidence="2" type="ORF">G7Y89_g12767</name>
</gene>
<feature type="compositionally biased region" description="Basic and acidic residues" evidence="1">
    <location>
        <begin position="228"/>
        <end position="242"/>
    </location>
</feature>
<dbReference type="EMBL" id="JAAMPI010001388">
    <property type="protein sequence ID" value="KAF4625398.1"/>
    <property type="molecule type" value="Genomic_DNA"/>
</dbReference>
<name>A0A8H4RAL3_9HELO</name>
<feature type="compositionally biased region" description="Low complexity" evidence="1">
    <location>
        <begin position="148"/>
        <end position="163"/>
    </location>
</feature>
<proteinExistence type="predicted"/>
<feature type="region of interest" description="Disordered" evidence="1">
    <location>
        <begin position="148"/>
        <end position="167"/>
    </location>
</feature>
<accession>A0A8H4RAL3</accession>
<dbReference type="AlphaFoldDB" id="A0A8H4RAL3"/>
<feature type="region of interest" description="Disordered" evidence="1">
    <location>
        <begin position="176"/>
        <end position="297"/>
    </location>
</feature>
<reference evidence="2 3" key="1">
    <citation type="submission" date="2020-03" db="EMBL/GenBank/DDBJ databases">
        <title>Draft Genome Sequence of Cudoniella acicularis.</title>
        <authorList>
            <person name="Buettner E."/>
            <person name="Kellner H."/>
        </authorList>
    </citation>
    <scope>NUCLEOTIDE SEQUENCE [LARGE SCALE GENOMIC DNA]</scope>
    <source>
        <strain evidence="2 3">DSM 108380</strain>
    </source>
</reference>
<organism evidence="2 3">
    <name type="scientific">Cudoniella acicularis</name>
    <dbReference type="NCBI Taxonomy" id="354080"/>
    <lineage>
        <taxon>Eukaryota</taxon>
        <taxon>Fungi</taxon>
        <taxon>Dikarya</taxon>
        <taxon>Ascomycota</taxon>
        <taxon>Pezizomycotina</taxon>
        <taxon>Leotiomycetes</taxon>
        <taxon>Helotiales</taxon>
        <taxon>Tricladiaceae</taxon>
        <taxon>Cudoniella</taxon>
    </lineage>
</organism>